<dbReference type="InterPro" id="IPR007383">
    <property type="entry name" value="DUF445"/>
</dbReference>
<dbReference type="PANTHER" id="PTHR38442:SF1">
    <property type="entry name" value="INNER MEMBRANE PROTEIN"/>
    <property type="match status" value="1"/>
</dbReference>
<dbReference type="AlphaFoldDB" id="A0AB39BDW9"/>
<evidence type="ECO:0000313" key="2">
    <source>
        <dbReference type="EMBL" id="XDI04575.1"/>
    </source>
</evidence>
<dbReference type="PANTHER" id="PTHR38442">
    <property type="entry name" value="INNER MEMBRANE PROTEIN-RELATED"/>
    <property type="match status" value="1"/>
</dbReference>
<dbReference type="GO" id="GO:0005886">
    <property type="term" value="C:plasma membrane"/>
    <property type="evidence" value="ECO:0007669"/>
    <property type="project" value="TreeGrafter"/>
</dbReference>
<feature type="transmembrane region" description="Helical" evidence="1">
    <location>
        <begin position="26"/>
        <end position="45"/>
    </location>
</feature>
<feature type="transmembrane region" description="Helical" evidence="1">
    <location>
        <begin position="57"/>
        <end position="77"/>
    </location>
</feature>
<dbReference type="RefSeq" id="WP_368496979.1">
    <property type="nucleotide sequence ID" value="NZ_CP162511.1"/>
</dbReference>
<protein>
    <submittedName>
        <fullName evidence="2">DUF445 domain-containing protein</fullName>
    </submittedName>
</protein>
<keyword evidence="1" id="KW-0472">Membrane</keyword>
<proteinExistence type="predicted"/>
<keyword evidence="1" id="KW-0812">Transmembrane</keyword>
<dbReference type="Pfam" id="PF04286">
    <property type="entry name" value="DUF445"/>
    <property type="match status" value="1"/>
</dbReference>
<feature type="transmembrane region" description="Helical" evidence="1">
    <location>
        <begin position="405"/>
        <end position="426"/>
    </location>
</feature>
<name>A0AB39BDW9_9MICO</name>
<reference evidence="2" key="1">
    <citation type="submission" date="2024-05" db="EMBL/GenBank/DDBJ databases">
        <title>Herbiconiux sp. A18JL235.</title>
        <authorList>
            <person name="Zhang G."/>
        </authorList>
    </citation>
    <scope>NUCLEOTIDE SEQUENCE</scope>
    <source>
        <strain evidence="2">A18JL235</strain>
    </source>
</reference>
<dbReference type="EMBL" id="CP162511">
    <property type="protein sequence ID" value="XDI04575.1"/>
    <property type="molecule type" value="Genomic_DNA"/>
</dbReference>
<keyword evidence="1" id="KW-1133">Transmembrane helix</keyword>
<sequence>MTTTTRDTLLTAADLERRAALRRMKLLATALLVVAAVVFAVAFGLQDQYPWLGYVRAAAEGAMVGALADWFAVTALFRHPLGLRIPHTAIIPTRKDEIGVSLGEFVEQNFLSDEVVRSKLATFSVADRLGEWLADPKNAERASAEGAVVAQGVLRFLSDSDVERLIERLARTHLFDREWAPTIGRVGAELVAADQQRAVVDALVEAAETWLSEHPDALGEVVSTRLPRWVPGFAKGLADERAHKELIGVLRAVRDNPEHPLRLAIDGYLVDLTERLQHDPAMGERVEEFKESLLESERMRSFAARVWEAVKATLTSALADPASELRVGAASALVDVGVRLSADRGLSAKIDAWIADAAGYAVQKYRHDLASVISETVQRWDARETTQKIELQVGRDLQFIRINGTVVGAIAGLAIYAIATGVHAVVG</sequence>
<organism evidence="2">
    <name type="scientific">Herbiconiux sp. A18JL235</name>
    <dbReference type="NCBI Taxonomy" id="3152363"/>
    <lineage>
        <taxon>Bacteria</taxon>
        <taxon>Bacillati</taxon>
        <taxon>Actinomycetota</taxon>
        <taxon>Actinomycetes</taxon>
        <taxon>Micrococcales</taxon>
        <taxon>Microbacteriaceae</taxon>
        <taxon>Herbiconiux</taxon>
    </lineage>
</organism>
<evidence type="ECO:0000256" key="1">
    <source>
        <dbReference type="SAM" id="Phobius"/>
    </source>
</evidence>
<gene>
    <name evidence="2" type="ORF">ABFY20_14715</name>
</gene>
<accession>A0AB39BDW9</accession>